<dbReference type="AlphaFoldDB" id="A0A5C6S2X1"/>
<dbReference type="EMBL" id="VOPL01000004">
    <property type="protein sequence ID" value="TXB68596.1"/>
    <property type="molecule type" value="Genomic_DNA"/>
</dbReference>
<feature type="compositionally biased region" description="Basic and acidic residues" evidence="1">
    <location>
        <begin position="115"/>
        <end position="132"/>
    </location>
</feature>
<protein>
    <submittedName>
        <fullName evidence="3">Uncharacterized protein</fullName>
    </submittedName>
</protein>
<evidence type="ECO:0000313" key="3">
    <source>
        <dbReference type="EMBL" id="TXB68596.1"/>
    </source>
</evidence>
<evidence type="ECO:0000256" key="1">
    <source>
        <dbReference type="SAM" id="MobiDB-lite"/>
    </source>
</evidence>
<evidence type="ECO:0000256" key="2">
    <source>
        <dbReference type="SAM" id="SignalP"/>
    </source>
</evidence>
<feature type="region of interest" description="Disordered" evidence="1">
    <location>
        <begin position="19"/>
        <end position="140"/>
    </location>
</feature>
<sequence>MKAIMISTLLAFAGTAAMPAVATAQEKSPPRCEQTVKGKAAPQDCPPAKVKKKRSDADATTRERKGDAARKPPPDGKRAAISDDQPKPPLRDAQRLADKSSRRDASDCKMPAPPKGERQVQRDMKPQGRDADMPCPPLQK</sequence>
<feature type="compositionally biased region" description="Basic and acidic residues" evidence="1">
    <location>
        <begin position="55"/>
        <end position="107"/>
    </location>
</feature>
<feature type="signal peptide" evidence="2">
    <location>
        <begin position="1"/>
        <end position="24"/>
    </location>
</feature>
<evidence type="ECO:0000313" key="4">
    <source>
        <dbReference type="Proteomes" id="UP000321562"/>
    </source>
</evidence>
<dbReference type="Proteomes" id="UP000321562">
    <property type="component" value="Unassembled WGS sequence"/>
</dbReference>
<keyword evidence="4" id="KW-1185">Reference proteome</keyword>
<dbReference type="RefSeq" id="WP_147098545.1">
    <property type="nucleotide sequence ID" value="NZ_JBHUFH010000012.1"/>
</dbReference>
<feature type="chain" id="PRO_5022772182" evidence="2">
    <location>
        <begin position="25"/>
        <end position="140"/>
    </location>
</feature>
<keyword evidence="2" id="KW-0732">Signal</keyword>
<accession>A0A5C6S2X1</accession>
<gene>
    <name evidence="3" type="ORF">FQV27_11450</name>
</gene>
<organism evidence="3 4">
    <name type="scientific">Paracoccus aurantiacus</name>
    <dbReference type="NCBI Taxonomy" id="2599412"/>
    <lineage>
        <taxon>Bacteria</taxon>
        <taxon>Pseudomonadati</taxon>
        <taxon>Pseudomonadota</taxon>
        <taxon>Alphaproteobacteria</taxon>
        <taxon>Rhodobacterales</taxon>
        <taxon>Paracoccaceae</taxon>
        <taxon>Paracoccus</taxon>
    </lineage>
</organism>
<name>A0A5C6S2X1_9RHOB</name>
<comment type="caution">
    <text evidence="3">The sequence shown here is derived from an EMBL/GenBank/DDBJ whole genome shotgun (WGS) entry which is preliminary data.</text>
</comment>
<proteinExistence type="predicted"/>
<reference evidence="3 4" key="1">
    <citation type="submission" date="2019-08" db="EMBL/GenBank/DDBJ databases">
        <authorList>
            <person name="Ye J."/>
        </authorList>
    </citation>
    <scope>NUCLEOTIDE SEQUENCE [LARGE SCALE GENOMIC DNA]</scope>
    <source>
        <strain evidence="3 4">TK008</strain>
    </source>
</reference>